<organism evidence="4 5">
    <name type="scientific">Anaerocolumna jejuensis DSM 15929</name>
    <dbReference type="NCBI Taxonomy" id="1121322"/>
    <lineage>
        <taxon>Bacteria</taxon>
        <taxon>Bacillati</taxon>
        <taxon>Bacillota</taxon>
        <taxon>Clostridia</taxon>
        <taxon>Lachnospirales</taxon>
        <taxon>Lachnospiraceae</taxon>
        <taxon>Anaerocolumna</taxon>
    </lineage>
</organism>
<keyword evidence="5" id="KW-1185">Reference proteome</keyword>
<keyword evidence="1" id="KW-0812">Transmembrane</keyword>
<protein>
    <submittedName>
        <fullName evidence="4">Ca-activated chloride channel family protein</fullName>
    </submittedName>
</protein>
<feature type="signal peptide" evidence="2">
    <location>
        <begin position="1"/>
        <end position="26"/>
    </location>
</feature>
<feature type="transmembrane region" description="Helical" evidence="1">
    <location>
        <begin position="435"/>
        <end position="457"/>
    </location>
</feature>
<dbReference type="InterPro" id="IPR051266">
    <property type="entry name" value="CLCR"/>
</dbReference>
<dbReference type="EMBL" id="FRAC01000022">
    <property type="protein sequence ID" value="SHL03951.1"/>
    <property type="molecule type" value="Genomic_DNA"/>
</dbReference>
<dbReference type="PANTHER" id="PTHR10579">
    <property type="entry name" value="CALCIUM-ACTIVATED CHLORIDE CHANNEL REGULATOR"/>
    <property type="match status" value="1"/>
</dbReference>
<keyword evidence="1" id="KW-0472">Membrane</keyword>
<dbReference type="SUPFAM" id="SSF53300">
    <property type="entry name" value="vWA-like"/>
    <property type="match status" value="1"/>
</dbReference>
<dbReference type="RefSeq" id="WP_073278555.1">
    <property type="nucleotide sequence ID" value="NZ_FRAC01000022.1"/>
</dbReference>
<dbReference type="Pfam" id="PF00092">
    <property type="entry name" value="VWA"/>
    <property type="match status" value="1"/>
</dbReference>
<dbReference type="PROSITE" id="PS50234">
    <property type="entry name" value="VWFA"/>
    <property type="match status" value="1"/>
</dbReference>
<dbReference type="InterPro" id="IPR036465">
    <property type="entry name" value="vWFA_dom_sf"/>
</dbReference>
<dbReference type="CDD" id="cd00198">
    <property type="entry name" value="vWFA"/>
    <property type="match status" value="1"/>
</dbReference>
<keyword evidence="1" id="KW-1133">Transmembrane helix</keyword>
<dbReference type="Proteomes" id="UP000184386">
    <property type="component" value="Unassembled WGS sequence"/>
</dbReference>
<evidence type="ECO:0000256" key="2">
    <source>
        <dbReference type="SAM" id="SignalP"/>
    </source>
</evidence>
<dbReference type="Gene3D" id="3.40.50.410">
    <property type="entry name" value="von Willebrand factor, type A domain"/>
    <property type="match status" value="1"/>
</dbReference>
<dbReference type="InterPro" id="IPR002035">
    <property type="entry name" value="VWF_A"/>
</dbReference>
<reference evidence="4 5" key="1">
    <citation type="submission" date="2016-11" db="EMBL/GenBank/DDBJ databases">
        <authorList>
            <person name="Jaros S."/>
            <person name="Januszkiewicz K."/>
            <person name="Wedrychowicz H."/>
        </authorList>
    </citation>
    <scope>NUCLEOTIDE SEQUENCE [LARGE SCALE GENOMIC DNA]</scope>
    <source>
        <strain evidence="4 5">DSM 15929</strain>
    </source>
</reference>
<dbReference type="STRING" id="1121322.SAMN02745136_03926"/>
<dbReference type="PANTHER" id="PTHR10579:SF43">
    <property type="entry name" value="ZINC FINGER (C3HC4-TYPE RING FINGER) FAMILY PROTEIN"/>
    <property type="match status" value="1"/>
</dbReference>
<evidence type="ECO:0000313" key="4">
    <source>
        <dbReference type="EMBL" id="SHL03951.1"/>
    </source>
</evidence>
<dbReference type="OrthoDB" id="1673233at2"/>
<dbReference type="SMART" id="SM00327">
    <property type="entry name" value="VWA"/>
    <property type="match status" value="1"/>
</dbReference>
<keyword evidence="2" id="KW-0732">Signal</keyword>
<proteinExistence type="predicted"/>
<evidence type="ECO:0000259" key="3">
    <source>
        <dbReference type="PROSITE" id="PS50234"/>
    </source>
</evidence>
<sequence length="596" mass="66472">MKKRRASFAVILLFLSVLVMSITVLADEQPESKNKSVIFLFDSSGSMKTNDENRLAIDSIAQLTYALPSDYRVGVVSYNANVVISQQPVDSNKRSRIMDLANRIQYEGFSNAGKGMLRAVDLLKKEKAGEKTIVLLTDGEILMKDDEATRESSSLYRKAVKKASEAGITIHVIGLGSQMRNMKNPIFAAAEKTGGGSYLASRPKDIQNAIDTILIDKLNIKQTNLAIVDADGKQESLSLDCPFVNAGMVRVLLTSNAPIKNLKTNFQAEAANQINGEKYSLIQIKKPTSEKIDLSFQGASGSRVKIAMIPEYRILPKVKVEYDDKVPSDPEAVYYERTARITYTFYDMENQNLQLWTEPFFDHNRVDLSSDGKNFQEKALSGGKITIQEAVTKDQTENISFGYSKLPFYVYGENAVKVQLEGPPALPVEKPKPPYLLIGAGIAVAVLIIALIIWLLLRRKPEPLPPDDKPEPSRYSYTGKLNIYITRAPAGYDIPPLTYNLFRLPSGKVMSLADILESCAVQEFFEGADKIYFKSGPNHNLILTNNSDCTVMKNREILMKKKSYQITVGGKVDIVFEDETSELTFQYKDLKPSEMR</sequence>
<evidence type="ECO:0000313" key="5">
    <source>
        <dbReference type="Proteomes" id="UP000184386"/>
    </source>
</evidence>
<evidence type="ECO:0000256" key="1">
    <source>
        <dbReference type="SAM" id="Phobius"/>
    </source>
</evidence>
<accession>A0A1M6XDE5</accession>
<gene>
    <name evidence="4" type="ORF">SAMN02745136_03926</name>
</gene>
<feature type="domain" description="VWFA" evidence="3">
    <location>
        <begin position="36"/>
        <end position="218"/>
    </location>
</feature>
<dbReference type="AlphaFoldDB" id="A0A1M6XDE5"/>
<feature type="chain" id="PRO_5013020069" evidence="2">
    <location>
        <begin position="27"/>
        <end position="596"/>
    </location>
</feature>
<name>A0A1M6XDE5_9FIRM</name>